<evidence type="ECO:0000256" key="1">
    <source>
        <dbReference type="SAM" id="MobiDB-lite"/>
    </source>
</evidence>
<dbReference type="SUPFAM" id="SSF52540">
    <property type="entry name" value="P-loop containing nucleoside triphosphate hydrolases"/>
    <property type="match status" value="1"/>
</dbReference>
<reference evidence="2" key="1">
    <citation type="journal article" date="2020" name="Nature">
        <title>Giant virus diversity and host interactions through global metagenomics.</title>
        <authorList>
            <person name="Schulz F."/>
            <person name="Roux S."/>
            <person name="Paez-Espino D."/>
            <person name="Jungbluth S."/>
            <person name="Walsh D.A."/>
            <person name="Denef V.J."/>
            <person name="McMahon K.D."/>
            <person name="Konstantinidis K.T."/>
            <person name="Eloe-Fadrosh E.A."/>
            <person name="Kyrpides N.C."/>
            <person name="Woyke T."/>
        </authorList>
    </citation>
    <scope>NUCLEOTIDE SEQUENCE</scope>
    <source>
        <strain evidence="2">GVMAG-M-3300018868-6</strain>
    </source>
</reference>
<proteinExistence type="predicted"/>
<dbReference type="EMBL" id="MN739253">
    <property type="protein sequence ID" value="QHS95503.1"/>
    <property type="molecule type" value="Genomic_DNA"/>
</dbReference>
<evidence type="ECO:0000313" key="2">
    <source>
        <dbReference type="EMBL" id="QHS95503.1"/>
    </source>
</evidence>
<feature type="region of interest" description="Disordered" evidence="1">
    <location>
        <begin position="595"/>
        <end position="627"/>
    </location>
</feature>
<sequence>MDLRQTKLTRKEWESIEVPIIGLEKEILTLIKRSYSNPSYHYNKSLSLLSYMKLVSEEDDKKKSDNDKYHIFLFNKYFKERIEKMMKKYCVTGITVVAKESKKDVLKKADLIRIENTNKKISDDLDVYEFVLMANCQQMLAKKSVKHFYTLTQLMKNAIYNLNTYIVEFINKIMEHMGKEFENEQIINGAYDVIERNSVLLDYKDYTPYKHQQDVFKEIKRPGAKLIFYQAPTATGKTLSPIGICQGYKVIFVCAAKHVGLQLARACISAEVPIGVAFGCNDSEDVRLHYFAAKEYTINKKSGGIGKVDNTVGDKVQLIVSDVHSYLHAMRYMLAFNEKENIVMYWDEPTITLDYDEHPFHSILSANWRENEIPNVILSSATLPDKNEIRDAVSFFENKFDTKNVVSIKSYECKKTIPIVDVDGFAVLPHYLYSDYAELMTCVEYCRQSQTILRHFDLREICAFLLLVNKRLRKPRQINNYFDDISEINVESIKLYYLDVFGDLEACWREVFDDAAKMRQAKYKSTSQMVSSDALTLTDGPTLYLCDDVDNAAKKFFSMLDVPDEEKKRIVDIIEFNNRVNERIHVLNDEINNMKSEETHEVSNESDDDDFKHKKTQKKEERTQMKEKKTPYDDKLMLIETLTGQLKRVHMNRRYIPNTEQHMERFHKTADSTLNKFSSRVMEKDVEMIMAIDELDDVYKMLLIAGIGVFKENMSTDYLEIMKRLAYNQALFMIIAGGDYIYGTNYQFCHGYIDDAGMTQEKLIQAFGRIGRTNNQLDYSIRLTDNMTISKILKHEPNKREVINMNRLFSV</sequence>
<dbReference type="InterPro" id="IPR027417">
    <property type="entry name" value="P-loop_NTPase"/>
</dbReference>
<organism evidence="2">
    <name type="scientific">viral metagenome</name>
    <dbReference type="NCBI Taxonomy" id="1070528"/>
    <lineage>
        <taxon>unclassified sequences</taxon>
        <taxon>metagenomes</taxon>
        <taxon>organismal metagenomes</taxon>
    </lineage>
</organism>
<protein>
    <submittedName>
        <fullName evidence="2">Uncharacterized protein</fullName>
    </submittedName>
</protein>
<accession>A0A6C0BW62</accession>
<feature type="compositionally biased region" description="Basic and acidic residues" evidence="1">
    <location>
        <begin position="618"/>
        <end position="627"/>
    </location>
</feature>
<dbReference type="AlphaFoldDB" id="A0A6C0BW62"/>
<name>A0A6C0BW62_9ZZZZ</name>